<evidence type="ECO:0000256" key="4">
    <source>
        <dbReference type="SAM" id="MobiDB-lite"/>
    </source>
</evidence>
<evidence type="ECO:0000259" key="5">
    <source>
        <dbReference type="PROSITE" id="PS50043"/>
    </source>
</evidence>
<organism evidence="6 7">
    <name type="scientific">Crateriforma conspicua</name>
    <dbReference type="NCBI Taxonomy" id="2527996"/>
    <lineage>
        <taxon>Bacteria</taxon>
        <taxon>Pseudomonadati</taxon>
        <taxon>Planctomycetota</taxon>
        <taxon>Planctomycetia</taxon>
        <taxon>Planctomycetales</taxon>
        <taxon>Planctomycetaceae</taxon>
        <taxon>Crateriforma</taxon>
    </lineage>
</organism>
<feature type="compositionally biased region" description="Polar residues" evidence="4">
    <location>
        <begin position="162"/>
        <end position="174"/>
    </location>
</feature>
<dbReference type="GO" id="GO:0006355">
    <property type="term" value="P:regulation of DNA-templated transcription"/>
    <property type="evidence" value="ECO:0007669"/>
    <property type="project" value="InterPro"/>
</dbReference>
<evidence type="ECO:0000313" key="6">
    <source>
        <dbReference type="EMBL" id="TWT71308.1"/>
    </source>
</evidence>
<dbReference type="SUPFAM" id="SSF46894">
    <property type="entry name" value="C-terminal effector domain of the bipartite response regulators"/>
    <property type="match status" value="1"/>
</dbReference>
<dbReference type="SUPFAM" id="SSF55785">
    <property type="entry name" value="PYP-like sensor domain (PAS domain)"/>
    <property type="match status" value="1"/>
</dbReference>
<dbReference type="PANTHER" id="PTHR44688">
    <property type="entry name" value="DNA-BINDING TRANSCRIPTIONAL ACTIVATOR DEVR_DOSR"/>
    <property type="match status" value="1"/>
</dbReference>
<feature type="domain" description="HTH luxR-type" evidence="5">
    <location>
        <begin position="183"/>
        <end position="248"/>
    </location>
</feature>
<dbReference type="GO" id="GO:0003677">
    <property type="term" value="F:DNA binding"/>
    <property type="evidence" value="ECO:0007669"/>
    <property type="project" value="UniProtKB-KW"/>
</dbReference>
<keyword evidence="3" id="KW-0804">Transcription</keyword>
<comment type="caution">
    <text evidence="6">The sequence shown here is derived from an EMBL/GenBank/DDBJ whole genome shotgun (WGS) entry which is preliminary data.</text>
</comment>
<dbReference type="CDD" id="cd06170">
    <property type="entry name" value="LuxR_C_like"/>
    <property type="match status" value="1"/>
</dbReference>
<dbReference type="Pfam" id="PF00196">
    <property type="entry name" value="GerE"/>
    <property type="match status" value="1"/>
</dbReference>
<dbReference type="Gene3D" id="3.30.450.20">
    <property type="entry name" value="PAS domain"/>
    <property type="match status" value="1"/>
</dbReference>
<dbReference type="AlphaFoldDB" id="A0A5C5Y8S4"/>
<keyword evidence="7" id="KW-1185">Reference proteome</keyword>
<dbReference type="InterPro" id="IPR016032">
    <property type="entry name" value="Sig_transdc_resp-reg_C-effctor"/>
</dbReference>
<dbReference type="InterPro" id="IPR036388">
    <property type="entry name" value="WH-like_DNA-bd_sf"/>
</dbReference>
<keyword evidence="1" id="KW-0805">Transcription regulation</keyword>
<dbReference type="Pfam" id="PF08448">
    <property type="entry name" value="PAS_4"/>
    <property type="match status" value="1"/>
</dbReference>
<accession>A0A5C5Y8S4</accession>
<dbReference type="InterPro" id="IPR013656">
    <property type="entry name" value="PAS_4"/>
</dbReference>
<dbReference type="Proteomes" id="UP000317238">
    <property type="component" value="Unassembled WGS sequence"/>
</dbReference>
<reference evidence="6 7" key="1">
    <citation type="submission" date="2019-02" db="EMBL/GenBank/DDBJ databases">
        <title>Deep-cultivation of Planctomycetes and their phenomic and genomic characterization uncovers novel biology.</title>
        <authorList>
            <person name="Wiegand S."/>
            <person name="Jogler M."/>
            <person name="Boedeker C."/>
            <person name="Pinto D."/>
            <person name="Vollmers J."/>
            <person name="Rivas-Marin E."/>
            <person name="Kohn T."/>
            <person name="Peeters S.H."/>
            <person name="Heuer A."/>
            <person name="Rast P."/>
            <person name="Oberbeckmann S."/>
            <person name="Bunk B."/>
            <person name="Jeske O."/>
            <person name="Meyerdierks A."/>
            <person name="Storesund J.E."/>
            <person name="Kallscheuer N."/>
            <person name="Luecker S."/>
            <person name="Lage O.M."/>
            <person name="Pohl T."/>
            <person name="Merkel B.J."/>
            <person name="Hornburger P."/>
            <person name="Mueller R.-W."/>
            <person name="Bruemmer F."/>
            <person name="Labrenz M."/>
            <person name="Spormann A.M."/>
            <person name="Op Den Camp H."/>
            <person name="Overmann J."/>
            <person name="Amann R."/>
            <person name="Jetten M.S.M."/>
            <person name="Mascher T."/>
            <person name="Medema M.H."/>
            <person name="Devos D.P."/>
            <person name="Kaster A.-K."/>
            <person name="Ovreas L."/>
            <person name="Rohde M."/>
            <person name="Galperin M.Y."/>
            <person name="Jogler C."/>
        </authorList>
    </citation>
    <scope>NUCLEOTIDE SEQUENCE [LARGE SCALE GENOMIC DNA]</scope>
    <source>
        <strain evidence="6 7">Pan14r</strain>
    </source>
</reference>
<dbReference type="PRINTS" id="PR00038">
    <property type="entry name" value="HTHLUXR"/>
</dbReference>
<protein>
    <submittedName>
        <fullName evidence="6">Oxygen regulatory protein NreC</fullName>
    </submittedName>
</protein>
<evidence type="ECO:0000256" key="3">
    <source>
        <dbReference type="ARBA" id="ARBA00023163"/>
    </source>
</evidence>
<dbReference type="EMBL" id="SJPL01000001">
    <property type="protein sequence ID" value="TWT71308.1"/>
    <property type="molecule type" value="Genomic_DNA"/>
</dbReference>
<dbReference type="SMART" id="SM00421">
    <property type="entry name" value="HTH_LUXR"/>
    <property type="match status" value="1"/>
</dbReference>
<dbReference type="PANTHER" id="PTHR44688:SF16">
    <property type="entry name" value="DNA-BINDING TRANSCRIPTIONAL ACTIVATOR DEVR_DOSR"/>
    <property type="match status" value="1"/>
</dbReference>
<name>A0A5C5Y8S4_9PLAN</name>
<dbReference type="PROSITE" id="PS00622">
    <property type="entry name" value="HTH_LUXR_1"/>
    <property type="match status" value="1"/>
</dbReference>
<dbReference type="PROSITE" id="PS50043">
    <property type="entry name" value="HTH_LUXR_2"/>
    <property type="match status" value="1"/>
</dbReference>
<evidence type="ECO:0000313" key="7">
    <source>
        <dbReference type="Proteomes" id="UP000317238"/>
    </source>
</evidence>
<dbReference type="InterPro" id="IPR035965">
    <property type="entry name" value="PAS-like_dom_sf"/>
</dbReference>
<dbReference type="RefSeq" id="WP_146439701.1">
    <property type="nucleotide sequence ID" value="NZ_SJPL01000001.1"/>
</dbReference>
<gene>
    <name evidence="6" type="primary">nreC_1</name>
    <name evidence="6" type="ORF">Pan14r_36180</name>
</gene>
<proteinExistence type="predicted"/>
<dbReference type="OrthoDB" id="274716at2"/>
<sequence length="263" mass="29068">MNDSQPALQLWSVLTNLPGVGVSLMDDRGGLLFVNNVSMEMFFVDPTVDYRGKCIADFHNEDFVTERLALIRRVLDEQKPIRFRHIYKARHLESKIWPLTKLIAADDEGLRAATAPHCGEQESGDDRAADPSFDSHVLVVTQEVDPSDLGTPASSGDPAETQDGQTSESENSEETILNSNFIDLGPLNVLSPRELEVLVLLGHGLSVPDVAKYLFRSPKTIERHKTSIGHKLHLQGQVAMTRLVTQVGLDLKHAALKRLGESQ</sequence>
<dbReference type="InterPro" id="IPR000792">
    <property type="entry name" value="Tscrpt_reg_LuxR_C"/>
</dbReference>
<dbReference type="Gene3D" id="1.10.10.10">
    <property type="entry name" value="Winged helix-like DNA-binding domain superfamily/Winged helix DNA-binding domain"/>
    <property type="match status" value="1"/>
</dbReference>
<keyword evidence="2" id="KW-0238">DNA-binding</keyword>
<evidence type="ECO:0000256" key="2">
    <source>
        <dbReference type="ARBA" id="ARBA00023125"/>
    </source>
</evidence>
<feature type="region of interest" description="Disordered" evidence="4">
    <location>
        <begin position="144"/>
        <end position="174"/>
    </location>
</feature>
<evidence type="ECO:0000256" key="1">
    <source>
        <dbReference type="ARBA" id="ARBA00023015"/>
    </source>
</evidence>